<dbReference type="Proteomes" id="UP001589747">
    <property type="component" value="Unassembled WGS sequence"/>
</dbReference>
<protein>
    <recommendedName>
        <fullName evidence="4">Flagellar hook-length control protein FliK</fullName>
    </recommendedName>
</protein>
<gene>
    <name evidence="2" type="ORF">ACFFSY_27395</name>
</gene>
<name>A0ABV5KWT5_9BACL</name>
<evidence type="ECO:0000256" key="1">
    <source>
        <dbReference type="SAM" id="MobiDB-lite"/>
    </source>
</evidence>
<feature type="compositionally biased region" description="Polar residues" evidence="1">
    <location>
        <begin position="337"/>
        <end position="347"/>
    </location>
</feature>
<accession>A0ABV5KWT5</accession>
<sequence>MNIGQVMRGLVGDVQQGEGKALELKAGQVVRGVVLQTMDDNEALIQIGSSQVRAKLETSLAPGQSAMFQVQPQTDNGPIVMKTVDAQTATPSDETVKEWVKSLGLPETKWAGELVRDLRRSGITLNKQVIGQFLQAAEMKPAKVDMQSWMQTAAVAVKRGLPMTETTMNSLHQALSGPPVHELLQKLESGLAQFLGPAQNSDGGSGSPTQAAAARVAQLLAEGADLMQLPEESESSTTRGGKSGVVTQSVGAGESMPQKMEPPDERAGSKSAQPAPVPVSAQGDGRVARQADVSTTTRNQLGGALGQLMKWFGVDHERLLAQAVRDEQPIVEAGTDNLEQAENTRQGARTAEQQRTPQQVAQAAQTPLLARGQEIAAAAHTSQLTASTASQQSTTPAAAASTSPQGAEARPSTPVDSQQGAQAARVTLPSQQGSAATPVDQSPQSHKQAQAQEAVKPADNTTDQAGKVPGTGLPDRSGGSGLTERAAFAQGQLTQTADMISAGARAESSSPADNMKHALMSLAGSDDVPPALKETAQQLIQQITGQQLLLSPERNGSPFTHVTMFIPLKTANGDQTASIHIQTRRGRKGELDADNCRLMFDLRMKSLGDTIVDVQVVDKIVSLRLWNDHPAIESLLDGSRSEITEALKQAGYQLSSLRATPLPDRLAFASDTPSAVAPSPVQTAYASKPYKGVDYRA</sequence>
<comment type="caution">
    <text evidence="2">The sequence shown here is derived from an EMBL/GenBank/DDBJ whole genome shotgun (WGS) entry which is preliminary data.</text>
</comment>
<feature type="compositionally biased region" description="Polar residues" evidence="1">
    <location>
        <begin position="428"/>
        <end position="451"/>
    </location>
</feature>
<feature type="compositionally biased region" description="Low complexity" evidence="1">
    <location>
        <begin position="351"/>
        <end position="363"/>
    </location>
</feature>
<evidence type="ECO:0000313" key="3">
    <source>
        <dbReference type="Proteomes" id="UP001589747"/>
    </source>
</evidence>
<proteinExistence type="predicted"/>
<dbReference type="RefSeq" id="WP_377500151.1">
    <property type="nucleotide sequence ID" value="NZ_JBHMDO010000044.1"/>
</dbReference>
<feature type="compositionally biased region" description="Polar residues" evidence="1">
    <location>
        <begin position="235"/>
        <end position="250"/>
    </location>
</feature>
<keyword evidence="3" id="KW-1185">Reference proteome</keyword>
<feature type="compositionally biased region" description="Low complexity" evidence="1">
    <location>
        <begin position="380"/>
        <end position="409"/>
    </location>
</feature>
<evidence type="ECO:0008006" key="4">
    <source>
        <dbReference type="Google" id="ProtNLM"/>
    </source>
</evidence>
<feature type="region of interest" description="Disordered" evidence="1">
    <location>
        <begin position="380"/>
        <end position="482"/>
    </location>
</feature>
<reference evidence="2 3" key="1">
    <citation type="submission" date="2024-09" db="EMBL/GenBank/DDBJ databases">
        <authorList>
            <person name="Sun Q."/>
            <person name="Mori K."/>
        </authorList>
    </citation>
    <scope>NUCLEOTIDE SEQUENCE [LARGE SCALE GENOMIC DNA]</scope>
    <source>
        <strain evidence="2 3">TISTR 2452</strain>
    </source>
</reference>
<feature type="region of interest" description="Disordered" evidence="1">
    <location>
        <begin position="331"/>
        <end position="363"/>
    </location>
</feature>
<dbReference type="EMBL" id="JBHMDO010000044">
    <property type="protein sequence ID" value="MFB9329680.1"/>
    <property type="molecule type" value="Genomic_DNA"/>
</dbReference>
<organism evidence="2 3">
    <name type="scientific">Paenibacillus aurantiacus</name>
    <dbReference type="NCBI Taxonomy" id="1936118"/>
    <lineage>
        <taxon>Bacteria</taxon>
        <taxon>Bacillati</taxon>
        <taxon>Bacillota</taxon>
        <taxon>Bacilli</taxon>
        <taxon>Bacillales</taxon>
        <taxon>Paenibacillaceae</taxon>
        <taxon>Paenibacillus</taxon>
    </lineage>
</organism>
<evidence type="ECO:0000313" key="2">
    <source>
        <dbReference type="EMBL" id="MFB9329680.1"/>
    </source>
</evidence>
<feature type="region of interest" description="Disordered" evidence="1">
    <location>
        <begin position="230"/>
        <end position="293"/>
    </location>
</feature>